<protein>
    <submittedName>
        <fullName evidence="3">Coiled-coil domain-containing protein 179</fullName>
    </submittedName>
</protein>
<accession>A0A3Q0EBF7</accession>
<name>A0A3Q0EBF7_CARSF</name>
<evidence type="ECO:0000313" key="2">
    <source>
        <dbReference type="Proteomes" id="UP000189704"/>
    </source>
</evidence>
<sequence>MCLNCWGTDPSLVHPEGARQQHPSEVTERQLANQRIQEMKNLKKEKKKLNKRFLRPSPVPEPGLLIHLNGGIEEGGNGHNHSSFCEVQPMTVDQLSS</sequence>
<dbReference type="AlphaFoldDB" id="A0A3Q0EBF7"/>
<feature type="region of interest" description="Disordered" evidence="1">
    <location>
        <begin position="1"/>
        <end position="28"/>
    </location>
</feature>
<gene>
    <name evidence="3" type="primary">CCDC179</name>
</gene>
<dbReference type="CTD" id="100500938"/>
<dbReference type="STRING" id="1868482.ENSTSYP00000020257"/>
<keyword evidence="2" id="KW-1185">Reference proteome</keyword>
<dbReference type="Proteomes" id="UP000189704">
    <property type="component" value="Unplaced"/>
</dbReference>
<organism evidence="2 3">
    <name type="scientific">Carlito syrichta</name>
    <name type="common">Philippine tarsier</name>
    <name type="synonym">Tarsius syrichta</name>
    <dbReference type="NCBI Taxonomy" id="1868482"/>
    <lineage>
        <taxon>Eukaryota</taxon>
        <taxon>Metazoa</taxon>
        <taxon>Chordata</taxon>
        <taxon>Craniata</taxon>
        <taxon>Vertebrata</taxon>
        <taxon>Euteleostomi</taxon>
        <taxon>Mammalia</taxon>
        <taxon>Eutheria</taxon>
        <taxon>Euarchontoglires</taxon>
        <taxon>Primates</taxon>
        <taxon>Haplorrhini</taxon>
        <taxon>Tarsiiformes</taxon>
        <taxon>Tarsiidae</taxon>
        <taxon>Carlito</taxon>
    </lineage>
</organism>
<evidence type="ECO:0000313" key="3">
    <source>
        <dbReference type="RefSeq" id="XP_021573464.1"/>
    </source>
</evidence>
<reference evidence="3" key="1">
    <citation type="submission" date="2025-08" db="UniProtKB">
        <authorList>
            <consortium name="RefSeq"/>
        </authorList>
    </citation>
    <scope>IDENTIFICATION</scope>
</reference>
<feature type="region of interest" description="Disordered" evidence="1">
    <location>
        <begin position="77"/>
        <end position="97"/>
    </location>
</feature>
<evidence type="ECO:0000256" key="1">
    <source>
        <dbReference type="SAM" id="MobiDB-lite"/>
    </source>
</evidence>
<dbReference type="OrthoDB" id="9799303at2759"/>
<dbReference type="GeneID" id="103271018"/>
<proteinExistence type="predicted"/>
<dbReference type="RefSeq" id="XP_021573464.1">
    <property type="nucleotide sequence ID" value="XM_021717789.1"/>
</dbReference>
<dbReference type="KEGG" id="csyr:103271018"/>